<feature type="region of interest" description="Disordered" evidence="2">
    <location>
        <begin position="345"/>
        <end position="370"/>
    </location>
</feature>
<dbReference type="SUPFAM" id="SSF102645">
    <property type="entry name" value="CoaB-like"/>
    <property type="match status" value="1"/>
</dbReference>
<dbReference type="Proteomes" id="UP000327013">
    <property type="component" value="Unassembled WGS sequence"/>
</dbReference>
<dbReference type="Gene3D" id="3.40.50.10300">
    <property type="entry name" value="CoaB-like"/>
    <property type="match status" value="1"/>
</dbReference>
<reference evidence="4 5" key="1">
    <citation type="submission" date="2019-06" db="EMBL/GenBank/DDBJ databases">
        <title>A chromosomal-level reference genome of Carpinus fangiana (Coryloideae, Betulaceae).</title>
        <authorList>
            <person name="Yang X."/>
            <person name="Wang Z."/>
            <person name="Zhang L."/>
            <person name="Hao G."/>
            <person name="Liu J."/>
            <person name="Yang Y."/>
        </authorList>
    </citation>
    <scope>NUCLEOTIDE SEQUENCE [LARGE SCALE GENOMIC DNA]</scope>
    <source>
        <strain evidence="4">Cfa_2016G</strain>
        <tissue evidence="4">Leaf</tissue>
    </source>
</reference>
<name>A0A5N6KXG2_9ROSI</name>
<dbReference type="GO" id="GO:0015937">
    <property type="term" value="P:coenzyme A biosynthetic process"/>
    <property type="evidence" value="ECO:0007669"/>
    <property type="project" value="UniProtKB-ARBA"/>
</dbReference>
<feature type="compositionally biased region" description="Acidic residues" evidence="2">
    <location>
        <begin position="361"/>
        <end position="370"/>
    </location>
</feature>
<dbReference type="OrthoDB" id="70224at2759"/>
<comment type="caution">
    <text evidence="4">The sequence shown here is derived from an EMBL/GenBank/DDBJ whole genome shotgun (WGS) entry which is preliminary data.</text>
</comment>
<accession>A0A5N6KXG2</accession>
<keyword evidence="5" id="KW-1185">Reference proteome</keyword>
<dbReference type="PANTHER" id="PTHR12290">
    <property type="entry name" value="CORNICHON-RELATED"/>
    <property type="match status" value="1"/>
</dbReference>
<evidence type="ECO:0000256" key="2">
    <source>
        <dbReference type="SAM" id="MobiDB-lite"/>
    </source>
</evidence>
<organism evidence="4 5">
    <name type="scientific">Carpinus fangiana</name>
    <dbReference type="NCBI Taxonomy" id="176857"/>
    <lineage>
        <taxon>Eukaryota</taxon>
        <taxon>Viridiplantae</taxon>
        <taxon>Streptophyta</taxon>
        <taxon>Embryophyta</taxon>
        <taxon>Tracheophyta</taxon>
        <taxon>Spermatophyta</taxon>
        <taxon>Magnoliopsida</taxon>
        <taxon>eudicotyledons</taxon>
        <taxon>Gunneridae</taxon>
        <taxon>Pentapetalae</taxon>
        <taxon>rosids</taxon>
        <taxon>fabids</taxon>
        <taxon>Fagales</taxon>
        <taxon>Betulaceae</taxon>
        <taxon>Carpinus</taxon>
    </lineage>
</organism>
<dbReference type="Pfam" id="PF04127">
    <property type="entry name" value="DFP"/>
    <property type="match status" value="1"/>
</dbReference>
<proteinExistence type="inferred from homology"/>
<sequence length="399" mass="44025">MAPEPNSEEDAYFDHNPPPSRTTLARHLALARAFIARHAAASPPRRVVLVTSGGTTVPLENQTVRFIDNFSAGTRGATSAEHFLRAGYAVIFLHRQFSLLPFSRHYSHNTNCFLDFLTTTPSAASAGNEKTQEQVVVQQQHQRKMAAVLREYQRARADDALLLLPFVSIAEYLWHLRELARALQPLGGAALFYLAAAVSDFFVPRERMAEHKIQSSEEFSAVAAAAGAGEVVPAARMAGKALVIDLDPVPKFLKRLVDGWAPAAMIVSFKLETDPAILTQKAEYALKKYAHHLVIGNLLSTRKWEVVFVSVLEGEKWIRVPRRRRTKSSSGVEALVGKAAAAESLKASPGSLEDGPQKDANEEEVDISEDGEPLVEIESLIIPEVKRLHEEFIARNSHR</sequence>
<dbReference type="GO" id="GO:0003824">
    <property type="term" value="F:catalytic activity"/>
    <property type="evidence" value="ECO:0007669"/>
    <property type="project" value="UniProtKB-ARBA"/>
</dbReference>
<evidence type="ECO:0000256" key="1">
    <source>
        <dbReference type="ARBA" id="ARBA00005703"/>
    </source>
</evidence>
<dbReference type="AlphaFoldDB" id="A0A5N6KXG2"/>
<dbReference type="EMBL" id="VIBQ01000016">
    <property type="protein sequence ID" value="KAB8356653.1"/>
    <property type="molecule type" value="Genomic_DNA"/>
</dbReference>
<comment type="similarity">
    <text evidence="1">Belongs to the PPC synthetase family.</text>
</comment>
<feature type="domain" description="DNA/pantothenate metabolism flavoprotein C-terminal" evidence="3">
    <location>
        <begin position="47"/>
        <end position="96"/>
    </location>
</feature>
<protein>
    <recommendedName>
        <fullName evidence="3">DNA/pantothenate metabolism flavoprotein C-terminal domain-containing protein</fullName>
    </recommendedName>
</protein>
<gene>
    <name evidence="4" type="ORF">FH972_024230</name>
</gene>
<dbReference type="InterPro" id="IPR007085">
    <property type="entry name" value="DNA/pantothenate-metab_flavo_C"/>
</dbReference>
<dbReference type="InterPro" id="IPR035929">
    <property type="entry name" value="CoaB-like_sf"/>
</dbReference>
<evidence type="ECO:0000259" key="3">
    <source>
        <dbReference type="Pfam" id="PF04127"/>
    </source>
</evidence>
<evidence type="ECO:0000313" key="4">
    <source>
        <dbReference type="EMBL" id="KAB8356653.1"/>
    </source>
</evidence>
<evidence type="ECO:0000313" key="5">
    <source>
        <dbReference type="Proteomes" id="UP000327013"/>
    </source>
</evidence>